<evidence type="ECO:0000256" key="1">
    <source>
        <dbReference type="SAM" id="MobiDB-lite"/>
    </source>
</evidence>
<evidence type="ECO:0000313" key="3">
    <source>
        <dbReference type="WBParaSite" id="TMUE_2000009634.1"/>
    </source>
</evidence>
<feature type="compositionally biased region" description="Basic residues" evidence="1">
    <location>
        <begin position="1"/>
        <end position="17"/>
    </location>
</feature>
<reference evidence="3" key="1">
    <citation type="submission" date="2019-12" db="UniProtKB">
        <authorList>
            <consortium name="WormBaseParasite"/>
        </authorList>
    </citation>
    <scope>IDENTIFICATION</scope>
</reference>
<keyword evidence="2" id="KW-1185">Reference proteome</keyword>
<sequence length="107" mass="11716">MSISKRPSRVTSRRRLSARPGLHRTTSTGRLPSHRPPDAPKGPDVVELVTSIGEAIASQLAAQISSSLEMLRLDVSSSATKDGHLDHMTGAAHPRQMVCPQWSRWVR</sequence>
<dbReference type="WBParaSite" id="TMUE_2000009634.1">
    <property type="protein sequence ID" value="TMUE_2000009634.1"/>
    <property type="gene ID" value="WBGene00300664"/>
</dbReference>
<proteinExistence type="predicted"/>
<dbReference type="Proteomes" id="UP000046395">
    <property type="component" value="Unassembled WGS sequence"/>
</dbReference>
<evidence type="ECO:0000313" key="2">
    <source>
        <dbReference type="Proteomes" id="UP000046395"/>
    </source>
</evidence>
<protein>
    <submittedName>
        <fullName evidence="3">Uncharacterized protein</fullName>
    </submittedName>
</protein>
<dbReference type="AlphaFoldDB" id="A0A5S6QR49"/>
<feature type="region of interest" description="Disordered" evidence="1">
    <location>
        <begin position="1"/>
        <end position="44"/>
    </location>
</feature>
<organism evidence="2 3">
    <name type="scientific">Trichuris muris</name>
    <name type="common">Mouse whipworm</name>
    <dbReference type="NCBI Taxonomy" id="70415"/>
    <lineage>
        <taxon>Eukaryota</taxon>
        <taxon>Metazoa</taxon>
        <taxon>Ecdysozoa</taxon>
        <taxon>Nematoda</taxon>
        <taxon>Enoplea</taxon>
        <taxon>Dorylaimia</taxon>
        <taxon>Trichinellida</taxon>
        <taxon>Trichuridae</taxon>
        <taxon>Trichuris</taxon>
    </lineage>
</organism>
<name>A0A5S6QR49_TRIMR</name>
<accession>A0A5S6QR49</accession>